<dbReference type="PANTHER" id="PTHR11851">
    <property type="entry name" value="METALLOPROTEASE"/>
    <property type="match status" value="1"/>
</dbReference>
<evidence type="ECO:0000259" key="4">
    <source>
        <dbReference type="Pfam" id="PF05193"/>
    </source>
</evidence>
<evidence type="ECO:0000259" key="3">
    <source>
        <dbReference type="Pfam" id="PF00675"/>
    </source>
</evidence>
<evidence type="ECO:0000313" key="5">
    <source>
        <dbReference type="EMBL" id="PZE22404.1"/>
    </source>
</evidence>
<name>A0A2W1NEP0_PAEXE</name>
<dbReference type="GO" id="GO:0004222">
    <property type="term" value="F:metalloendopeptidase activity"/>
    <property type="evidence" value="ECO:0007669"/>
    <property type="project" value="InterPro"/>
</dbReference>
<dbReference type="OrthoDB" id="9811314at2"/>
<dbReference type="Pfam" id="PF00675">
    <property type="entry name" value="Peptidase_M16"/>
    <property type="match status" value="1"/>
</dbReference>
<dbReference type="RefSeq" id="WP_089198175.1">
    <property type="nucleotide sequence ID" value="NZ_NHRJ02000001.1"/>
</dbReference>
<organism evidence="5 6">
    <name type="scientific">Paenibacillus xerothermodurans</name>
    <dbReference type="NCBI Taxonomy" id="1977292"/>
    <lineage>
        <taxon>Bacteria</taxon>
        <taxon>Bacillati</taxon>
        <taxon>Bacillota</taxon>
        <taxon>Bacilli</taxon>
        <taxon>Bacillales</taxon>
        <taxon>Paenibacillaceae</taxon>
        <taxon>Paenibacillus</taxon>
    </lineage>
</organism>
<dbReference type="InterPro" id="IPR011249">
    <property type="entry name" value="Metalloenz_LuxS/M16"/>
</dbReference>
<dbReference type="InterPro" id="IPR050361">
    <property type="entry name" value="MPP/UQCRC_Complex"/>
</dbReference>
<dbReference type="InterPro" id="IPR011765">
    <property type="entry name" value="Pept_M16_N"/>
</dbReference>
<evidence type="ECO:0000313" key="6">
    <source>
        <dbReference type="Proteomes" id="UP000214746"/>
    </source>
</evidence>
<dbReference type="FunFam" id="3.30.830.10:FF:000008">
    <property type="entry name" value="Mitochondrial-processing peptidase subunit beta"/>
    <property type="match status" value="1"/>
</dbReference>
<dbReference type="AlphaFoldDB" id="A0A2W1NEP0"/>
<proteinExistence type="inferred from homology"/>
<evidence type="ECO:0000256" key="1">
    <source>
        <dbReference type="ARBA" id="ARBA00007261"/>
    </source>
</evidence>
<feature type="domain" description="Peptidase M16 C-terminal" evidence="4">
    <location>
        <begin position="166"/>
        <end position="337"/>
    </location>
</feature>
<protein>
    <submittedName>
        <fullName evidence="5">Insulinase family protein</fullName>
    </submittedName>
</protein>
<gene>
    <name evidence="5" type="ORF">CBW46_001065</name>
</gene>
<feature type="domain" description="Peptidase M16 N-terminal" evidence="3">
    <location>
        <begin position="11"/>
        <end position="158"/>
    </location>
</feature>
<dbReference type="InterPro" id="IPR007863">
    <property type="entry name" value="Peptidase_M16_C"/>
</dbReference>
<sequence>MNKYVLKNGLRVVVERIPTCRSVSFGIWVKTGSRNEPAELNGISHFIEHMLFKGTEKYTAKDIAELFDGIGGNVNAFTSKEYTCYYAKVLDEHLPIAVEALSDMFFRSAFDPEELEKEKNVIFEEIAMYEDTPDDMVHDLIARAAYEEHPLGYTIIGTEQNLSAMNSNTLRNYMKEHYSVDRTVIAIAGNVDDSIIDLMEKHFGSYQNEGVEQNTSAPSFHGNLHRFEKKTEQNHICLSLPGLSIDDDRLYAMILLNNAIGGGMSSRLFQEIREKRGMAYSVYSYHTSYRDAGMFTIYTGTAPKQTADVMKVTMELLGELKAQGLTASELKKGKEQMKGSLILSLESTSSRMNRLGKNELMLGRHYSLDEIIERIESVQLHDIQALTHEMLSTPFALSMVGQNTDIIDGFRRDQLV</sequence>
<comment type="caution">
    <text evidence="5">The sequence shown here is derived from an EMBL/GenBank/DDBJ whole genome shotgun (WGS) entry which is preliminary data.</text>
</comment>
<reference evidence="5" key="1">
    <citation type="submission" date="2018-06" db="EMBL/GenBank/DDBJ databases">
        <title>Paenibacillus xerothermodurans sp. nov. an extremely dry heat resistant spore forming bacterium isolated from the soil of Cape Canaveral, Florida.</title>
        <authorList>
            <person name="Seuylemezian A."/>
            <person name="Kaur N."/>
            <person name="Patil P."/>
            <person name="Patil P."/>
            <person name="Mayilraj S."/>
            <person name="Vaishampayan P."/>
        </authorList>
    </citation>
    <scope>NUCLEOTIDE SEQUENCE [LARGE SCALE GENOMIC DNA]</scope>
    <source>
        <strain evidence="5">ATCC 27380</strain>
    </source>
</reference>
<comment type="similarity">
    <text evidence="1 2">Belongs to the peptidase M16 family.</text>
</comment>
<dbReference type="Gene3D" id="3.30.830.10">
    <property type="entry name" value="Metalloenzyme, LuxS/M16 peptidase-like"/>
    <property type="match status" value="2"/>
</dbReference>
<keyword evidence="6" id="KW-1185">Reference proteome</keyword>
<dbReference type="EMBL" id="NHRJ02000001">
    <property type="protein sequence ID" value="PZE22404.1"/>
    <property type="molecule type" value="Genomic_DNA"/>
</dbReference>
<accession>A0A2W1NEP0</accession>
<dbReference type="Pfam" id="PF05193">
    <property type="entry name" value="Peptidase_M16_C"/>
    <property type="match status" value="1"/>
</dbReference>
<dbReference type="InterPro" id="IPR001431">
    <property type="entry name" value="Pept_M16_Zn_BS"/>
</dbReference>
<dbReference type="PANTHER" id="PTHR11851:SF49">
    <property type="entry name" value="MITOCHONDRIAL-PROCESSING PEPTIDASE SUBUNIT ALPHA"/>
    <property type="match status" value="1"/>
</dbReference>
<dbReference type="Proteomes" id="UP000214746">
    <property type="component" value="Unassembled WGS sequence"/>
</dbReference>
<dbReference type="GO" id="GO:0006508">
    <property type="term" value="P:proteolysis"/>
    <property type="evidence" value="ECO:0007669"/>
    <property type="project" value="InterPro"/>
</dbReference>
<dbReference type="SUPFAM" id="SSF63411">
    <property type="entry name" value="LuxS/MPP-like metallohydrolase"/>
    <property type="match status" value="2"/>
</dbReference>
<evidence type="ECO:0000256" key="2">
    <source>
        <dbReference type="RuleBase" id="RU004447"/>
    </source>
</evidence>
<dbReference type="GO" id="GO:0046872">
    <property type="term" value="F:metal ion binding"/>
    <property type="evidence" value="ECO:0007669"/>
    <property type="project" value="InterPro"/>
</dbReference>
<dbReference type="PROSITE" id="PS00143">
    <property type="entry name" value="INSULINASE"/>
    <property type="match status" value="1"/>
</dbReference>